<proteinExistence type="predicted"/>
<accession>A0A0F9LLT0</accession>
<reference evidence="1" key="1">
    <citation type="journal article" date="2015" name="Nature">
        <title>Complex archaea that bridge the gap between prokaryotes and eukaryotes.</title>
        <authorList>
            <person name="Spang A."/>
            <person name="Saw J.H."/>
            <person name="Jorgensen S.L."/>
            <person name="Zaremba-Niedzwiedzka K."/>
            <person name="Martijn J."/>
            <person name="Lind A.E."/>
            <person name="van Eijk R."/>
            <person name="Schleper C."/>
            <person name="Guy L."/>
            <person name="Ettema T.J."/>
        </authorList>
    </citation>
    <scope>NUCLEOTIDE SEQUENCE</scope>
</reference>
<organism evidence="1">
    <name type="scientific">marine sediment metagenome</name>
    <dbReference type="NCBI Taxonomy" id="412755"/>
    <lineage>
        <taxon>unclassified sequences</taxon>
        <taxon>metagenomes</taxon>
        <taxon>ecological metagenomes</taxon>
    </lineage>
</organism>
<comment type="caution">
    <text evidence="1">The sequence shown here is derived from an EMBL/GenBank/DDBJ whole genome shotgun (WGS) entry which is preliminary data.</text>
</comment>
<sequence>MAKKKYKIPEELMDVMAEALAMGKLRDVLVKYRFRFKKAKICAITAERLKAKFWKEVQELYPILSAKGLDYDRGGYVRIIEKAQ</sequence>
<protein>
    <submittedName>
        <fullName evidence="1">Uncharacterized protein</fullName>
    </submittedName>
</protein>
<name>A0A0F9LLT0_9ZZZZ</name>
<dbReference type="EMBL" id="LAZR01006162">
    <property type="protein sequence ID" value="KKM94258.1"/>
    <property type="molecule type" value="Genomic_DNA"/>
</dbReference>
<gene>
    <name evidence="1" type="ORF">LCGC14_1200040</name>
</gene>
<evidence type="ECO:0000313" key="1">
    <source>
        <dbReference type="EMBL" id="KKM94258.1"/>
    </source>
</evidence>
<dbReference type="AlphaFoldDB" id="A0A0F9LLT0"/>